<keyword evidence="2" id="KW-1185">Reference proteome</keyword>
<dbReference type="EMBL" id="FTNK01000012">
    <property type="protein sequence ID" value="SIR37564.1"/>
    <property type="molecule type" value="Genomic_DNA"/>
</dbReference>
<accession>A0ABY1K7M7</accession>
<evidence type="ECO:0000313" key="1">
    <source>
        <dbReference type="EMBL" id="SIR37564.1"/>
    </source>
</evidence>
<protein>
    <submittedName>
        <fullName evidence="1">Uncharacterized protein</fullName>
    </submittedName>
</protein>
<organism evidence="1 2">
    <name type="scientific">Paenibacillus macquariensis</name>
    <dbReference type="NCBI Taxonomy" id="948756"/>
    <lineage>
        <taxon>Bacteria</taxon>
        <taxon>Bacillati</taxon>
        <taxon>Bacillota</taxon>
        <taxon>Bacilli</taxon>
        <taxon>Bacillales</taxon>
        <taxon>Paenibacillaceae</taxon>
        <taxon>Paenibacillus</taxon>
    </lineage>
</organism>
<evidence type="ECO:0000313" key="2">
    <source>
        <dbReference type="Proteomes" id="UP000186666"/>
    </source>
</evidence>
<comment type="caution">
    <text evidence="1">The sequence shown here is derived from an EMBL/GenBank/DDBJ whole genome shotgun (WGS) entry which is preliminary data.</text>
</comment>
<gene>
    <name evidence="1" type="ORF">SAMN05421578_11257</name>
</gene>
<sequence>MFIIEYFPQLIKSNKNDIFPLKVINSALKLSVLGRDSFKKQLTIETAYNLCYTLFFKSSFRVISFTYVVIM</sequence>
<name>A0ABY1K7M7_9BACL</name>
<reference evidence="1 2" key="1">
    <citation type="submission" date="2017-01" db="EMBL/GenBank/DDBJ databases">
        <authorList>
            <person name="Varghese N."/>
            <person name="Submissions S."/>
        </authorList>
    </citation>
    <scope>NUCLEOTIDE SEQUENCE [LARGE SCALE GENOMIC DNA]</scope>
    <source>
        <strain evidence="1 2">ATCC 23464</strain>
    </source>
</reference>
<dbReference type="Proteomes" id="UP000186666">
    <property type="component" value="Unassembled WGS sequence"/>
</dbReference>
<proteinExistence type="predicted"/>